<evidence type="ECO:0000256" key="2">
    <source>
        <dbReference type="ARBA" id="ARBA00022679"/>
    </source>
</evidence>
<evidence type="ECO:0000256" key="6">
    <source>
        <dbReference type="PROSITE-ProRule" id="PRU10141"/>
    </source>
</evidence>
<dbReference type="SUPFAM" id="SSF56112">
    <property type="entry name" value="Protein kinase-like (PK-like)"/>
    <property type="match status" value="1"/>
</dbReference>
<keyword evidence="3 6" id="KW-0547">Nucleotide-binding</keyword>
<keyword evidence="1 7" id="KW-0723">Serine/threonine-protein kinase</keyword>
<feature type="region of interest" description="Disordered" evidence="8">
    <location>
        <begin position="1"/>
        <end position="110"/>
    </location>
</feature>
<dbReference type="GO" id="GO:0007059">
    <property type="term" value="P:chromosome segregation"/>
    <property type="evidence" value="ECO:0007669"/>
    <property type="project" value="TreeGrafter"/>
</dbReference>
<evidence type="ECO:0000256" key="7">
    <source>
        <dbReference type="RuleBase" id="RU000304"/>
    </source>
</evidence>
<dbReference type="GO" id="GO:0000776">
    <property type="term" value="C:kinetochore"/>
    <property type="evidence" value="ECO:0007669"/>
    <property type="project" value="TreeGrafter"/>
</dbReference>
<dbReference type="GO" id="GO:0005524">
    <property type="term" value="F:ATP binding"/>
    <property type="evidence" value="ECO:0007669"/>
    <property type="project" value="UniProtKB-UniRule"/>
</dbReference>
<evidence type="ECO:0000256" key="3">
    <source>
        <dbReference type="ARBA" id="ARBA00022741"/>
    </source>
</evidence>
<evidence type="ECO:0000313" key="11">
    <source>
        <dbReference type="Proteomes" id="UP001388673"/>
    </source>
</evidence>
<dbReference type="AlphaFoldDB" id="A0AAW0YSX4"/>
<dbReference type="Proteomes" id="UP001388673">
    <property type="component" value="Unassembled WGS sequence"/>
</dbReference>
<sequence length="451" mass="50374">MSPPLQRSILHTTILEEGEAPRHTSEYRRESPRSVSLDPAEDKPFRPFSRRPERETRPVTRTLESMDINPDRYARPMPRRSPSPPQTRVSPPPANLRAGRPAPAVEPRPAPQASAVYAVTAPAQPVEPSAPIPVQAVNTTRASFLVNGVAYERLQRLGKGGSSTVYSVLYSAPPKKRVIYALKVVQLDRADSETYQSYTNEIELLKRLRGHDRVIQLIDHQITFSQPNRPHRLLMIDFAALLDEQRGKAINMNFVGLYWEQAVHKENVVHTDLKPANFVLVKGRLKIIDFGIAKAVANDTVNIQRDQQLSYPSDVWSLGCILYQMIYGSPPFQHIGGGPLARMGVIADPNHIITYPEMAVPKTAVGVGLDGHPINPATLAVAVSPAAIDSMQRCLSYRKEHRLTISELLHHEFLKPKIRDGTLGQLHLVREWPIRVARRKSHCGAQNALSD</sequence>
<dbReference type="PROSITE" id="PS00107">
    <property type="entry name" value="PROTEIN_KINASE_ATP"/>
    <property type="match status" value="1"/>
</dbReference>
<gene>
    <name evidence="10" type="ORF">IAR55_007074</name>
</gene>
<dbReference type="GeneID" id="92184332"/>
<keyword evidence="11" id="KW-1185">Reference proteome</keyword>
<feature type="compositionally biased region" description="Basic and acidic residues" evidence="8">
    <location>
        <begin position="19"/>
        <end position="32"/>
    </location>
</feature>
<dbReference type="GO" id="GO:0034501">
    <property type="term" value="P:protein localization to kinetochore"/>
    <property type="evidence" value="ECO:0007669"/>
    <property type="project" value="TreeGrafter"/>
</dbReference>
<dbReference type="SMART" id="SM00220">
    <property type="entry name" value="S_TKc"/>
    <property type="match status" value="1"/>
</dbReference>
<dbReference type="Pfam" id="PF00069">
    <property type="entry name" value="Pkinase"/>
    <property type="match status" value="1"/>
</dbReference>
<feature type="domain" description="Protein kinase" evidence="9">
    <location>
        <begin position="151"/>
        <end position="414"/>
    </location>
</feature>
<comment type="caution">
    <text evidence="10">The sequence shown here is derived from an EMBL/GenBank/DDBJ whole genome shotgun (WGS) entry which is preliminary data.</text>
</comment>
<feature type="compositionally biased region" description="Basic and acidic residues" evidence="8">
    <location>
        <begin position="40"/>
        <end position="58"/>
    </location>
</feature>
<dbReference type="Gene3D" id="3.30.200.20">
    <property type="entry name" value="Phosphorylase Kinase, domain 1"/>
    <property type="match status" value="1"/>
</dbReference>
<name>A0AAW0YSX4_9TREE</name>
<accession>A0AAW0YSX4</accession>
<dbReference type="GO" id="GO:0004712">
    <property type="term" value="F:protein serine/threonine/tyrosine kinase activity"/>
    <property type="evidence" value="ECO:0007669"/>
    <property type="project" value="TreeGrafter"/>
</dbReference>
<evidence type="ECO:0000313" key="10">
    <source>
        <dbReference type="EMBL" id="KAK8843417.1"/>
    </source>
</evidence>
<dbReference type="GO" id="GO:0033316">
    <property type="term" value="P:meiotic spindle assembly checkpoint signaling"/>
    <property type="evidence" value="ECO:0007669"/>
    <property type="project" value="TreeGrafter"/>
</dbReference>
<proteinExistence type="inferred from homology"/>
<protein>
    <recommendedName>
        <fullName evidence="9">Protein kinase domain-containing protein</fullName>
    </recommendedName>
</protein>
<organism evidence="10 11">
    <name type="scientific">Kwoniella newhampshirensis</name>
    <dbReference type="NCBI Taxonomy" id="1651941"/>
    <lineage>
        <taxon>Eukaryota</taxon>
        <taxon>Fungi</taxon>
        <taxon>Dikarya</taxon>
        <taxon>Basidiomycota</taxon>
        <taxon>Agaricomycotina</taxon>
        <taxon>Tremellomycetes</taxon>
        <taxon>Tremellales</taxon>
        <taxon>Cryptococcaceae</taxon>
        <taxon>Kwoniella</taxon>
    </lineage>
</organism>
<dbReference type="InterPro" id="IPR017441">
    <property type="entry name" value="Protein_kinase_ATP_BS"/>
</dbReference>
<dbReference type="InterPro" id="IPR011009">
    <property type="entry name" value="Kinase-like_dom_sf"/>
</dbReference>
<reference evidence="10 11" key="1">
    <citation type="journal article" date="2024" name="bioRxiv">
        <title>Comparative genomics of Cryptococcus and Kwoniella reveals pathogenesis evolution and contrasting karyotype dynamics via intercentromeric recombination or chromosome fusion.</title>
        <authorList>
            <person name="Coelho M.A."/>
            <person name="David-Palma M."/>
            <person name="Shea T."/>
            <person name="Bowers K."/>
            <person name="McGinley-Smith S."/>
            <person name="Mohammad A.W."/>
            <person name="Gnirke A."/>
            <person name="Yurkov A.M."/>
            <person name="Nowrousian M."/>
            <person name="Sun S."/>
            <person name="Cuomo C.A."/>
            <person name="Heitman J."/>
        </authorList>
    </citation>
    <scope>NUCLEOTIDE SEQUENCE [LARGE SCALE GENOMIC DNA]</scope>
    <source>
        <strain evidence="10 11">CBS 13917</strain>
    </source>
</reference>
<keyword evidence="4" id="KW-0418">Kinase</keyword>
<feature type="compositionally biased region" description="Pro residues" evidence="8">
    <location>
        <begin position="79"/>
        <end position="94"/>
    </location>
</feature>
<dbReference type="PROSITE" id="PS50011">
    <property type="entry name" value="PROTEIN_KINASE_DOM"/>
    <property type="match status" value="1"/>
</dbReference>
<evidence type="ECO:0000256" key="5">
    <source>
        <dbReference type="ARBA" id="ARBA00022840"/>
    </source>
</evidence>
<dbReference type="GO" id="GO:0004674">
    <property type="term" value="F:protein serine/threonine kinase activity"/>
    <property type="evidence" value="ECO:0007669"/>
    <property type="project" value="UniProtKB-KW"/>
</dbReference>
<dbReference type="PANTHER" id="PTHR22974">
    <property type="entry name" value="MIXED LINEAGE PROTEIN KINASE"/>
    <property type="match status" value="1"/>
</dbReference>
<dbReference type="GO" id="GO:0005634">
    <property type="term" value="C:nucleus"/>
    <property type="evidence" value="ECO:0007669"/>
    <property type="project" value="TreeGrafter"/>
</dbReference>
<evidence type="ECO:0000256" key="1">
    <source>
        <dbReference type="ARBA" id="ARBA00022527"/>
    </source>
</evidence>
<evidence type="ECO:0000256" key="4">
    <source>
        <dbReference type="ARBA" id="ARBA00022777"/>
    </source>
</evidence>
<evidence type="ECO:0000259" key="9">
    <source>
        <dbReference type="PROSITE" id="PS50011"/>
    </source>
</evidence>
<dbReference type="EMBL" id="JBCAWK010000015">
    <property type="protein sequence ID" value="KAK8843417.1"/>
    <property type="molecule type" value="Genomic_DNA"/>
</dbReference>
<comment type="similarity">
    <text evidence="7">Belongs to the protein kinase superfamily.</text>
</comment>
<dbReference type="PANTHER" id="PTHR22974:SF21">
    <property type="entry name" value="DUAL SPECIFICITY PROTEIN KINASE TTK"/>
    <property type="match status" value="1"/>
</dbReference>
<dbReference type="GO" id="GO:0007094">
    <property type="term" value="P:mitotic spindle assembly checkpoint signaling"/>
    <property type="evidence" value="ECO:0007669"/>
    <property type="project" value="TreeGrafter"/>
</dbReference>
<keyword evidence="5 6" id="KW-0067">ATP-binding</keyword>
<evidence type="ECO:0000256" key="8">
    <source>
        <dbReference type="SAM" id="MobiDB-lite"/>
    </source>
</evidence>
<dbReference type="KEGG" id="kne:92184332"/>
<dbReference type="PROSITE" id="PS00108">
    <property type="entry name" value="PROTEIN_KINASE_ST"/>
    <property type="match status" value="1"/>
</dbReference>
<dbReference type="RefSeq" id="XP_066799365.1">
    <property type="nucleotide sequence ID" value="XM_066950150.1"/>
</dbReference>
<dbReference type="Gene3D" id="1.10.510.10">
    <property type="entry name" value="Transferase(Phosphotransferase) domain 1"/>
    <property type="match status" value="1"/>
</dbReference>
<dbReference type="InterPro" id="IPR008271">
    <property type="entry name" value="Ser/Thr_kinase_AS"/>
</dbReference>
<keyword evidence="2" id="KW-0808">Transferase</keyword>
<dbReference type="InterPro" id="IPR000719">
    <property type="entry name" value="Prot_kinase_dom"/>
</dbReference>
<dbReference type="FunFam" id="3.30.200.20:FF:000131">
    <property type="entry name" value="Dual specificity protein kinase TTK"/>
    <property type="match status" value="1"/>
</dbReference>
<feature type="binding site" evidence="6">
    <location>
        <position position="183"/>
    </location>
    <ligand>
        <name>ATP</name>
        <dbReference type="ChEBI" id="CHEBI:30616"/>
    </ligand>
</feature>